<feature type="transmembrane region" description="Helical" evidence="7">
    <location>
        <begin position="365"/>
        <end position="389"/>
    </location>
</feature>
<feature type="transmembrane region" description="Helical" evidence="7">
    <location>
        <begin position="133"/>
        <end position="155"/>
    </location>
</feature>
<evidence type="ECO:0000256" key="1">
    <source>
        <dbReference type="ARBA" id="ARBA00004651"/>
    </source>
</evidence>
<dbReference type="Proteomes" id="UP000460318">
    <property type="component" value="Unassembled WGS sequence"/>
</dbReference>
<keyword evidence="5 7" id="KW-1133">Transmembrane helix</keyword>
<proteinExistence type="predicted"/>
<comment type="caution">
    <text evidence="9">The sequence shown here is derived from an EMBL/GenBank/DDBJ whole genome shotgun (WGS) entry which is preliminary data.</text>
</comment>
<feature type="transmembrane region" description="Helical" evidence="7">
    <location>
        <begin position="279"/>
        <end position="296"/>
    </location>
</feature>
<evidence type="ECO:0000313" key="9">
    <source>
        <dbReference type="EMBL" id="MWV43990.1"/>
    </source>
</evidence>
<feature type="transmembrane region" description="Helical" evidence="7">
    <location>
        <begin position="72"/>
        <end position="91"/>
    </location>
</feature>
<feature type="transmembrane region" description="Helical" evidence="7">
    <location>
        <begin position="337"/>
        <end position="359"/>
    </location>
</feature>
<feature type="transmembrane region" description="Helical" evidence="7">
    <location>
        <begin position="161"/>
        <end position="179"/>
    </location>
</feature>
<comment type="subcellular location">
    <subcellularLocation>
        <location evidence="1">Cell membrane</location>
        <topology evidence="1">Multi-pass membrane protein</topology>
    </subcellularLocation>
</comment>
<evidence type="ECO:0000256" key="6">
    <source>
        <dbReference type="ARBA" id="ARBA00023136"/>
    </source>
</evidence>
<feature type="transmembrane region" description="Helical" evidence="7">
    <location>
        <begin position="207"/>
        <end position="228"/>
    </location>
</feature>
<evidence type="ECO:0000256" key="3">
    <source>
        <dbReference type="ARBA" id="ARBA00022475"/>
    </source>
</evidence>
<keyword evidence="4 7" id="KW-0812">Transmembrane</keyword>
<dbReference type="InterPro" id="IPR050171">
    <property type="entry name" value="MFS_Transporters"/>
</dbReference>
<feature type="transmembrane region" description="Helical" evidence="7">
    <location>
        <begin position="302"/>
        <end position="325"/>
    </location>
</feature>
<name>A0A7X3IHQ7_9BACL</name>
<dbReference type="GO" id="GO:0022857">
    <property type="term" value="F:transmembrane transporter activity"/>
    <property type="evidence" value="ECO:0007669"/>
    <property type="project" value="InterPro"/>
</dbReference>
<evidence type="ECO:0000256" key="5">
    <source>
        <dbReference type="ARBA" id="ARBA00022989"/>
    </source>
</evidence>
<evidence type="ECO:0000259" key="8">
    <source>
        <dbReference type="PROSITE" id="PS50850"/>
    </source>
</evidence>
<protein>
    <submittedName>
        <fullName evidence="9">MFS transporter</fullName>
    </submittedName>
</protein>
<sequence>MRKLGLLGRLSLCSIVLSTGLTLVWPINTIYMQQELGQSLTAVGLVLLLNNGAAFVGNVVGGILFDRWGGRVFIIVSALSSAGVVAAIGIVHDVLSYSVLLTMLGLLNGIIQPMLNAIAVAGSPGKEQQAVNGMFVSQNVGMAFGAALGGAIASLSMKGVFFFNALLYVVFLLLFMVLIRERRAYTVRDDGSNLPNVLPVRKGSLRWFFAITAICMGFSVSWLCYSQWAAIVPVHSLAKGVSFSHYSLLWTLNGALILASHPLKIWLVGRYRLRPVTQIIIGTIFLSAGLGMVGFAEDFSHFAAAMVVLTCGEVLVFPAVPVWLVDESGDGLKGKMLGICAAASTFGRMLGPLAGGVVYERMPGHWVFTLSSALCLLTVCNYWIAASFLEHRRGRILRHEHVEAHL</sequence>
<dbReference type="EMBL" id="WUBI01000001">
    <property type="protein sequence ID" value="MWV43990.1"/>
    <property type="molecule type" value="Genomic_DNA"/>
</dbReference>
<reference evidence="9 10" key="1">
    <citation type="submission" date="2019-12" db="EMBL/GenBank/DDBJ databases">
        <title>Paenibacillus sp. nov., an endophytic bacterium isolated from the stem of Dendrobium.</title>
        <authorList>
            <person name="Zhao R."/>
        </authorList>
    </citation>
    <scope>NUCLEOTIDE SEQUENCE [LARGE SCALE GENOMIC DNA]</scope>
    <source>
        <strain evidence="9 10">HJL G12</strain>
    </source>
</reference>
<keyword evidence="10" id="KW-1185">Reference proteome</keyword>
<keyword evidence="2" id="KW-0813">Transport</keyword>
<accession>A0A7X3IHQ7</accession>
<dbReference type="PANTHER" id="PTHR23517">
    <property type="entry name" value="RESISTANCE PROTEIN MDTM, PUTATIVE-RELATED-RELATED"/>
    <property type="match status" value="1"/>
</dbReference>
<keyword evidence="3" id="KW-1003">Cell membrane</keyword>
<gene>
    <name evidence="9" type="ORF">GRF59_10120</name>
</gene>
<evidence type="ECO:0000313" key="10">
    <source>
        <dbReference type="Proteomes" id="UP000460318"/>
    </source>
</evidence>
<dbReference type="AlphaFoldDB" id="A0A7X3IHQ7"/>
<feature type="transmembrane region" description="Helical" evidence="7">
    <location>
        <begin position="42"/>
        <end position="65"/>
    </location>
</feature>
<evidence type="ECO:0000256" key="7">
    <source>
        <dbReference type="SAM" id="Phobius"/>
    </source>
</evidence>
<dbReference type="PROSITE" id="PS50850">
    <property type="entry name" value="MFS"/>
    <property type="match status" value="1"/>
</dbReference>
<feature type="transmembrane region" description="Helical" evidence="7">
    <location>
        <begin position="248"/>
        <end position="267"/>
    </location>
</feature>
<feature type="transmembrane region" description="Helical" evidence="7">
    <location>
        <begin position="97"/>
        <end position="121"/>
    </location>
</feature>
<dbReference type="RefSeq" id="WP_160497448.1">
    <property type="nucleotide sequence ID" value="NZ_WUBI01000001.1"/>
</dbReference>
<keyword evidence="6 7" id="KW-0472">Membrane</keyword>
<evidence type="ECO:0000256" key="2">
    <source>
        <dbReference type="ARBA" id="ARBA00022448"/>
    </source>
</evidence>
<dbReference type="InterPro" id="IPR020846">
    <property type="entry name" value="MFS_dom"/>
</dbReference>
<feature type="domain" description="Major facilitator superfamily (MFS) profile" evidence="8">
    <location>
        <begin position="6"/>
        <end position="390"/>
    </location>
</feature>
<evidence type="ECO:0000256" key="4">
    <source>
        <dbReference type="ARBA" id="ARBA00022692"/>
    </source>
</evidence>
<dbReference type="GO" id="GO:0005886">
    <property type="term" value="C:plasma membrane"/>
    <property type="evidence" value="ECO:0007669"/>
    <property type="project" value="UniProtKB-SubCell"/>
</dbReference>
<organism evidence="9 10">
    <name type="scientific">Paenibacillus dendrobii</name>
    <dbReference type="NCBI Taxonomy" id="2691084"/>
    <lineage>
        <taxon>Bacteria</taxon>
        <taxon>Bacillati</taxon>
        <taxon>Bacillota</taxon>
        <taxon>Bacilli</taxon>
        <taxon>Bacillales</taxon>
        <taxon>Paenibacillaceae</taxon>
        <taxon>Paenibacillus</taxon>
    </lineage>
</organism>
<dbReference type="Pfam" id="PF07690">
    <property type="entry name" value="MFS_1"/>
    <property type="match status" value="1"/>
</dbReference>
<dbReference type="InterPro" id="IPR036259">
    <property type="entry name" value="MFS_trans_sf"/>
</dbReference>
<dbReference type="SUPFAM" id="SSF103473">
    <property type="entry name" value="MFS general substrate transporter"/>
    <property type="match status" value="1"/>
</dbReference>
<dbReference type="InterPro" id="IPR011701">
    <property type="entry name" value="MFS"/>
</dbReference>
<dbReference type="PANTHER" id="PTHR23517:SF10">
    <property type="entry name" value="MAJOR FACILITATOR SUPERFAMILY (MFS) PROFILE DOMAIN-CONTAINING PROTEIN"/>
    <property type="match status" value="1"/>
</dbReference>
<dbReference type="Gene3D" id="1.20.1250.20">
    <property type="entry name" value="MFS general substrate transporter like domains"/>
    <property type="match status" value="1"/>
</dbReference>